<dbReference type="InterPro" id="IPR036890">
    <property type="entry name" value="HATPase_C_sf"/>
</dbReference>
<dbReference type="InterPro" id="IPR001789">
    <property type="entry name" value="Sig_transdc_resp-reg_receiver"/>
</dbReference>
<proteinExistence type="predicted"/>
<name>A0ABX2B7C7_9BACT</name>
<keyword evidence="3 6" id="KW-0597">Phosphoprotein</keyword>
<dbReference type="Pfam" id="PF07494">
    <property type="entry name" value="Reg_prop"/>
    <property type="match status" value="5"/>
</dbReference>
<dbReference type="SUPFAM" id="SSF47384">
    <property type="entry name" value="Homodimeric domain of signal transducing histidine kinase"/>
    <property type="match status" value="1"/>
</dbReference>
<dbReference type="InterPro" id="IPR003594">
    <property type="entry name" value="HATPase_dom"/>
</dbReference>
<accession>A0ABX2B7C7</accession>
<dbReference type="InterPro" id="IPR036097">
    <property type="entry name" value="HisK_dim/P_sf"/>
</dbReference>
<keyword evidence="12" id="KW-1185">Reference proteome</keyword>
<dbReference type="Proteomes" id="UP000820977">
    <property type="component" value="Unassembled WGS sequence"/>
</dbReference>
<dbReference type="Gene3D" id="3.40.50.2300">
    <property type="match status" value="1"/>
</dbReference>
<dbReference type="SUPFAM" id="SSF63829">
    <property type="entry name" value="Calcium-dependent phosphotriesterase"/>
    <property type="match status" value="3"/>
</dbReference>
<dbReference type="SMART" id="SM00388">
    <property type="entry name" value="HisKA"/>
    <property type="match status" value="1"/>
</dbReference>
<dbReference type="PROSITE" id="PS50110">
    <property type="entry name" value="RESPONSE_REGULATORY"/>
    <property type="match status" value="1"/>
</dbReference>
<evidence type="ECO:0000256" key="1">
    <source>
        <dbReference type="ARBA" id="ARBA00000085"/>
    </source>
</evidence>
<evidence type="ECO:0000313" key="11">
    <source>
        <dbReference type="EMBL" id="NPE25969.1"/>
    </source>
</evidence>
<feature type="domain" description="HTH araC/xylS-type" evidence="8">
    <location>
        <begin position="1162"/>
        <end position="1260"/>
    </location>
</feature>
<evidence type="ECO:0000256" key="7">
    <source>
        <dbReference type="SAM" id="Phobius"/>
    </source>
</evidence>
<gene>
    <name evidence="11" type="ORF">HPS54_10690</name>
</gene>
<feature type="modified residue" description="4-aspartylphosphate" evidence="6">
    <location>
        <position position="1062"/>
    </location>
</feature>
<keyword evidence="7" id="KW-0472">Membrane</keyword>
<evidence type="ECO:0000256" key="3">
    <source>
        <dbReference type="ARBA" id="ARBA00022553"/>
    </source>
</evidence>
<evidence type="ECO:0000259" key="9">
    <source>
        <dbReference type="PROSITE" id="PS50109"/>
    </source>
</evidence>
<keyword evidence="7" id="KW-1133">Transmembrane helix</keyword>
<dbReference type="SMART" id="SM00387">
    <property type="entry name" value="HATPase_c"/>
    <property type="match status" value="1"/>
</dbReference>
<comment type="caution">
    <text evidence="11">The sequence shown here is derived from an EMBL/GenBank/DDBJ whole genome shotgun (WGS) entry which is preliminary data.</text>
</comment>
<organism evidence="11 12">
    <name type="scientific">Xylanibacter caecicola</name>
    <dbReference type="NCBI Taxonomy" id="2736294"/>
    <lineage>
        <taxon>Bacteria</taxon>
        <taxon>Pseudomonadati</taxon>
        <taxon>Bacteroidota</taxon>
        <taxon>Bacteroidia</taxon>
        <taxon>Bacteroidales</taxon>
        <taxon>Prevotellaceae</taxon>
        <taxon>Xylanibacter</taxon>
    </lineage>
</organism>
<protein>
    <recommendedName>
        <fullName evidence="2">histidine kinase</fullName>
        <ecNumber evidence="2">2.7.13.3</ecNumber>
    </recommendedName>
</protein>
<evidence type="ECO:0000256" key="6">
    <source>
        <dbReference type="PROSITE-ProRule" id="PRU00169"/>
    </source>
</evidence>
<dbReference type="EMBL" id="JABKKJ010000023">
    <property type="protein sequence ID" value="NPE25969.1"/>
    <property type="molecule type" value="Genomic_DNA"/>
</dbReference>
<dbReference type="Pfam" id="PF00072">
    <property type="entry name" value="Response_reg"/>
    <property type="match status" value="1"/>
</dbReference>
<dbReference type="PROSITE" id="PS50109">
    <property type="entry name" value="HIS_KIN"/>
    <property type="match status" value="1"/>
</dbReference>
<dbReference type="Gene3D" id="3.30.565.10">
    <property type="entry name" value="Histidine kinase-like ATPase, C-terminal domain"/>
    <property type="match status" value="1"/>
</dbReference>
<dbReference type="Pfam" id="PF00512">
    <property type="entry name" value="HisKA"/>
    <property type="match status" value="1"/>
</dbReference>
<dbReference type="SUPFAM" id="SSF55874">
    <property type="entry name" value="ATPase domain of HSP90 chaperone/DNA topoisomerase II/histidine kinase"/>
    <property type="match status" value="1"/>
</dbReference>
<dbReference type="Gene3D" id="2.130.10.10">
    <property type="entry name" value="YVTN repeat-like/Quinoprotein amine dehydrogenase"/>
    <property type="match status" value="3"/>
</dbReference>
<reference evidence="11 12" key="1">
    <citation type="submission" date="2020-05" db="EMBL/GenBank/DDBJ databases">
        <title>Distinct polysaccharide utilization as determinants for interspecies competition between intestinal Prevotella spp.</title>
        <authorList>
            <person name="Galvez E.J.C."/>
            <person name="Iljazovic A."/>
            <person name="Strowig T."/>
        </authorList>
    </citation>
    <scope>NUCLEOTIDE SEQUENCE [LARGE SCALE GENOMIC DNA]</scope>
    <source>
        <strain evidence="11 12">PCHR</strain>
    </source>
</reference>
<keyword evidence="4" id="KW-0805">Transcription regulation</keyword>
<dbReference type="Gene3D" id="1.10.287.130">
    <property type="match status" value="1"/>
</dbReference>
<feature type="domain" description="Response regulatory" evidence="10">
    <location>
        <begin position="1014"/>
        <end position="1129"/>
    </location>
</feature>
<dbReference type="InterPro" id="IPR005467">
    <property type="entry name" value="His_kinase_dom"/>
</dbReference>
<keyword evidence="5" id="KW-0804">Transcription</keyword>
<dbReference type="InterPro" id="IPR004358">
    <property type="entry name" value="Sig_transdc_His_kin-like_C"/>
</dbReference>
<dbReference type="InterPro" id="IPR011006">
    <property type="entry name" value="CheY-like_superfamily"/>
</dbReference>
<feature type="domain" description="Histidine kinase" evidence="9">
    <location>
        <begin position="775"/>
        <end position="988"/>
    </location>
</feature>
<dbReference type="CDD" id="cd17574">
    <property type="entry name" value="REC_OmpR"/>
    <property type="match status" value="1"/>
</dbReference>
<dbReference type="CDD" id="cd00082">
    <property type="entry name" value="HisKA"/>
    <property type="match status" value="1"/>
</dbReference>
<dbReference type="PANTHER" id="PTHR43547">
    <property type="entry name" value="TWO-COMPONENT HISTIDINE KINASE"/>
    <property type="match status" value="1"/>
</dbReference>
<dbReference type="InterPro" id="IPR003661">
    <property type="entry name" value="HisK_dim/P_dom"/>
</dbReference>
<evidence type="ECO:0000256" key="5">
    <source>
        <dbReference type="ARBA" id="ARBA00023163"/>
    </source>
</evidence>
<dbReference type="PANTHER" id="PTHR43547:SF2">
    <property type="entry name" value="HYBRID SIGNAL TRANSDUCTION HISTIDINE KINASE C"/>
    <property type="match status" value="1"/>
</dbReference>
<dbReference type="EC" id="2.7.13.3" evidence="2"/>
<evidence type="ECO:0000259" key="10">
    <source>
        <dbReference type="PROSITE" id="PS50110"/>
    </source>
</evidence>
<sequence length="1260" mass="142126">MHFDSKGFLWIGTKDGLNRFDGRDFKVYQRQLDDDSSLGNNFVRDIEETSDGRLLIGTNNGLYLFNRKMDSFVPVVLDMTAANQPVINSILEDYAGSIWVGTHGKGLYRLDDKLRVVEHFVKKSKTCGLPSDFIWTMNIDSHNNLWLGTAGSGICLWNAHTRSFNSFSSWKGLTLIGQTVYSILPDKDGTLWIGTASSGLIHFSPASNTITRCLGTHQNIRSITDYGNNELIMGSEHGLIVIDRSTCKQRHLQGMEGYEQNYNAIFELVCDKHGGIWTGTYFNGLNYLQPNPGNGVAQVKIGRNSLSRSAISSITESPDGKMLISTHNSNVIYEYDTMSKSVSDFHKLATENVQDMMFYNNSLIVGTSGHGVDVLEYPRFVQCGHIEHKLAEGRSIFTLSNGDIILMREQGGAVYCPLQGKEVVLDKLGYYHLSAIVQDKQGNIWFSTFNNGLFIWNKNGKWAVEKNLRYGNRNVSLSNLTCMTILGNELWICTEDKGILVMDIASHEILRTIDASNGLYSNVVYSICTDRKGNVWATTKDNIVCMESGTGNIRFMGRQGKETPSNLHRAYESRDGKLYFGGTNGFFVVDPAQAMAADDEGANIMLTGLCVNSVMVKPGSEDNVLSESIESVKQIVLDDGMSNFSISFALLDYASPEENIYRYRLDGVDAGWVYSRNNYASYINLPSGRYLFHVSGSNGNGRWSEEKTVEIIIKPPFMFSPFMLVLYVIALIIFAVMGVRIYKAQMRRQQTERQKEFEIVHEREMYEQKINFFTNIAHEIRTPLSLIAGPLEAILRDNNLSDEHHYLETIQRNTNRLFLLVNQLLDFRKIENDMFQLNIRYQKIDGVLQRVYEQYAPEAEANGIELSLIVRNKDALGYIDAEALYKIVSNLLSNALKFCNKTVRVVMEVHDGRMLVTVTDDGKGIKTEHHKNLFQPFYQVNESSDRNRGTGLGLSLSRSLAIKMNGQLRIDETYSAGARFILELPAMSDIVLTTETNVPDQTDFHGSADKQKPCILVVEDNDDLSEFISSALSRDYMVITAENGRRGIEAVTDNDVDIIISDVMMPVMDGLELCQQLKNSQEHSHLPIILLSAKTDLETKVKGLKGGADVYLEKPFSVEQLTAQIESILLKRRQLHKRIMNAPLDYYKRSTTNADDSSQFLKQLTGIILERMSDRDFNVDMLVKEFATNRSDFQKKVKKVTGLTPNDYIKLIRMNRSAELLATGKYRINEVCAIVGFNSPSYFSKCFHEQFGKLPKDFIT</sequence>
<dbReference type="Pfam" id="PF12833">
    <property type="entry name" value="HTH_18"/>
    <property type="match status" value="1"/>
</dbReference>
<dbReference type="InterPro" id="IPR011123">
    <property type="entry name" value="Y_Y_Y"/>
</dbReference>
<evidence type="ECO:0000259" key="8">
    <source>
        <dbReference type="PROSITE" id="PS01124"/>
    </source>
</evidence>
<dbReference type="SMART" id="SM00342">
    <property type="entry name" value="HTH_ARAC"/>
    <property type="match status" value="1"/>
</dbReference>
<dbReference type="InterPro" id="IPR009057">
    <property type="entry name" value="Homeodomain-like_sf"/>
</dbReference>
<dbReference type="Gene3D" id="1.10.10.60">
    <property type="entry name" value="Homeodomain-like"/>
    <property type="match status" value="1"/>
</dbReference>
<dbReference type="InterPro" id="IPR011110">
    <property type="entry name" value="Reg_prop"/>
</dbReference>
<dbReference type="SMART" id="SM00448">
    <property type="entry name" value="REC"/>
    <property type="match status" value="1"/>
</dbReference>
<dbReference type="SUPFAM" id="SSF52172">
    <property type="entry name" value="CheY-like"/>
    <property type="match status" value="1"/>
</dbReference>
<dbReference type="PRINTS" id="PR00344">
    <property type="entry name" value="BCTRLSENSOR"/>
</dbReference>
<dbReference type="SUPFAM" id="SSF46689">
    <property type="entry name" value="Homeodomain-like"/>
    <property type="match status" value="1"/>
</dbReference>
<dbReference type="InterPro" id="IPR013783">
    <property type="entry name" value="Ig-like_fold"/>
</dbReference>
<comment type="catalytic activity">
    <reaction evidence="1">
        <text>ATP + protein L-histidine = ADP + protein N-phospho-L-histidine.</text>
        <dbReference type="EC" id="2.7.13.3"/>
    </reaction>
</comment>
<dbReference type="PROSITE" id="PS01124">
    <property type="entry name" value="HTH_ARAC_FAMILY_2"/>
    <property type="match status" value="1"/>
</dbReference>
<dbReference type="Pfam" id="PF02518">
    <property type="entry name" value="HATPase_c"/>
    <property type="match status" value="1"/>
</dbReference>
<evidence type="ECO:0000313" key="12">
    <source>
        <dbReference type="Proteomes" id="UP000820977"/>
    </source>
</evidence>
<dbReference type="Gene3D" id="2.60.40.10">
    <property type="entry name" value="Immunoglobulins"/>
    <property type="match status" value="1"/>
</dbReference>
<evidence type="ECO:0000256" key="4">
    <source>
        <dbReference type="ARBA" id="ARBA00023015"/>
    </source>
</evidence>
<dbReference type="Pfam" id="PF07495">
    <property type="entry name" value="Y_Y_Y"/>
    <property type="match status" value="1"/>
</dbReference>
<feature type="transmembrane region" description="Helical" evidence="7">
    <location>
        <begin position="717"/>
        <end position="739"/>
    </location>
</feature>
<keyword evidence="7" id="KW-0812">Transmembrane</keyword>
<dbReference type="InterPro" id="IPR018060">
    <property type="entry name" value="HTH_AraC"/>
</dbReference>
<evidence type="ECO:0000256" key="2">
    <source>
        <dbReference type="ARBA" id="ARBA00012438"/>
    </source>
</evidence>
<dbReference type="InterPro" id="IPR015943">
    <property type="entry name" value="WD40/YVTN_repeat-like_dom_sf"/>
</dbReference>